<dbReference type="STRING" id="10228.B3S8H7"/>
<evidence type="ECO:0000313" key="4">
    <source>
        <dbReference type="EMBL" id="EDV20888.1"/>
    </source>
</evidence>
<dbReference type="InterPro" id="IPR017096">
    <property type="entry name" value="BTB-kelch_protein"/>
</dbReference>
<dbReference type="FunCoup" id="B3S8H7">
    <property type="interactions" value="545"/>
</dbReference>
<dbReference type="PROSITE" id="PS50097">
    <property type="entry name" value="BTB"/>
    <property type="match status" value="1"/>
</dbReference>
<keyword evidence="5" id="KW-1185">Reference proteome</keyword>
<evidence type="ECO:0000256" key="2">
    <source>
        <dbReference type="ARBA" id="ARBA00022737"/>
    </source>
</evidence>
<dbReference type="FunFam" id="1.25.40.420:FF:000001">
    <property type="entry name" value="Kelch-like family member 12"/>
    <property type="match status" value="1"/>
</dbReference>
<dbReference type="SUPFAM" id="SSF50965">
    <property type="entry name" value="Galactose oxidase, central domain"/>
    <property type="match status" value="1"/>
</dbReference>
<dbReference type="RefSeq" id="XP_002116532.1">
    <property type="nucleotide sequence ID" value="XM_002116496.1"/>
</dbReference>
<gene>
    <name evidence="4" type="ORF">TRIADDRAFT_31047</name>
</gene>
<dbReference type="PANTHER" id="PTHR24412">
    <property type="entry name" value="KELCH PROTEIN"/>
    <property type="match status" value="1"/>
</dbReference>
<keyword evidence="2" id="KW-0677">Repeat</keyword>
<accession>B3S8H7</accession>
<dbReference type="Gene3D" id="1.25.40.420">
    <property type="match status" value="1"/>
</dbReference>
<feature type="domain" description="BTB" evidence="3">
    <location>
        <begin position="33"/>
        <end position="100"/>
    </location>
</feature>
<dbReference type="SUPFAM" id="SSF54695">
    <property type="entry name" value="POZ domain"/>
    <property type="match status" value="1"/>
</dbReference>
<dbReference type="AlphaFoldDB" id="B3S8H7"/>
<evidence type="ECO:0000256" key="1">
    <source>
        <dbReference type="ARBA" id="ARBA00022441"/>
    </source>
</evidence>
<dbReference type="InterPro" id="IPR011333">
    <property type="entry name" value="SKP1/BTB/POZ_sf"/>
</dbReference>
<dbReference type="InterPro" id="IPR000210">
    <property type="entry name" value="BTB/POZ_dom"/>
</dbReference>
<dbReference type="OMA" id="DRWTIVT"/>
<dbReference type="Pfam" id="PF24681">
    <property type="entry name" value="Kelch_KLHDC2_KLHL20_DRC7"/>
    <property type="match status" value="1"/>
</dbReference>
<dbReference type="PIRSF" id="PIRSF037037">
    <property type="entry name" value="Kelch-like_protein_gigaxonin"/>
    <property type="match status" value="1"/>
</dbReference>
<dbReference type="InterPro" id="IPR006652">
    <property type="entry name" value="Kelch_1"/>
</dbReference>
<dbReference type="eggNOG" id="KOG4441">
    <property type="taxonomic scope" value="Eukaryota"/>
</dbReference>
<evidence type="ECO:0000259" key="3">
    <source>
        <dbReference type="PROSITE" id="PS50097"/>
    </source>
</evidence>
<keyword evidence="1" id="KW-0880">Kelch repeat</keyword>
<protein>
    <recommendedName>
        <fullName evidence="3">BTB domain-containing protein</fullName>
    </recommendedName>
</protein>
<dbReference type="KEGG" id="tad:TRIADDRAFT_31047"/>
<dbReference type="GO" id="GO:0005737">
    <property type="term" value="C:cytoplasm"/>
    <property type="evidence" value="ECO:0000318"/>
    <property type="project" value="GO_Central"/>
</dbReference>
<dbReference type="SMART" id="SM00612">
    <property type="entry name" value="Kelch"/>
    <property type="match status" value="6"/>
</dbReference>
<dbReference type="Pfam" id="PF00651">
    <property type="entry name" value="BTB"/>
    <property type="match status" value="1"/>
</dbReference>
<name>B3S8H7_TRIAD</name>
<dbReference type="InterPro" id="IPR011705">
    <property type="entry name" value="BACK"/>
</dbReference>
<dbReference type="GeneID" id="6757811"/>
<organism evidence="4 5">
    <name type="scientific">Trichoplax adhaerens</name>
    <name type="common">Trichoplax reptans</name>
    <dbReference type="NCBI Taxonomy" id="10228"/>
    <lineage>
        <taxon>Eukaryota</taxon>
        <taxon>Metazoa</taxon>
        <taxon>Placozoa</taxon>
        <taxon>Uniplacotomia</taxon>
        <taxon>Trichoplacea</taxon>
        <taxon>Trichoplacidae</taxon>
        <taxon>Trichoplax</taxon>
    </lineage>
</organism>
<dbReference type="Gene3D" id="3.30.710.10">
    <property type="entry name" value="Potassium Channel Kv1.1, Chain A"/>
    <property type="match status" value="1"/>
</dbReference>
<dbReference type="Pfam" id="PF01344">
    <property type="entry name" value="Kelch_1"/>
    <property type="match status" value="2"/>
</dbReference>
<evidence type="ECO:0000313" key="5">
    <source>
        <dbReference type="Proteomes" id="UP000009022"/>
    </source>
</evidence>
<dbReference type="InParanoid" id="B3S8H7"/>
<dbReference type="SMART" id="SM00225">
    <property type="entry name" value="BTB"/>
    <property type="match status" value="1"/>
</dbReference>
<dbReference type="SMART" id="SM00875">
    <property type="entry name" value="BACK"/>
    <property type="match status" value="1"/>
</dbReference>
<dbReference type="GO" id="GO:0043161">
    <property type="term" value="P:proteasome-mediated ubiquitin-dependent protein catabolic process"/>
    <property type="evidence" value="ECO:0000318"/>
    <property type="project" value="GO_Central"/>
</dbReference>
<dbReference type="OrthoDB" id="45365at2759"/>
<dbReference type="Pfam" id="PF07707">
    <property type="entry name" value="BACK"/>
    <property type="match status" value="1"/>
</dbReference>
<dbReference type="HOGENOM" id="CLU_004253_14_2_1"/>
<sequence length="570" mass="64051">MDKEEQHWIIRSSTSYNESFGVFSSLRQSGVLCDVIIVVENSKIPAHRLVLASYSPYFYSMFTSNMIEATQQEITIGNIDATAAEKLIEFAYGGQIYLNKNNVQSLFTASDLLQIDLVKEACRNFIIKQMDASNCLGIRAFADTYSSEELVLSANQFINRSFAEVSHSDEYLSLSVKQVQELLLRDQLNVASEELIFEALIAWTRYRLAERKQYFSYLLKFVRLPLLSPQYLAEKVANVDLIRKNIECRDLVDEAKDAYLIPSKRLSIESYKIKPRCFTEELGYMYAVGGLAANGNSVNAVEYYDNVRDEWFPAPSLQSMRSRLGVTALCNCIYAIGGVDGTERLSTVERLDISHQQASWEYQTSMRVHRSALGAVNIQGSIYAVGGYDGTASLNSVERYEFGKDTWNYVAPMTTCRSAAGVASLGGRIYALGGHDGLSIFNTVEFFDLREAYWRHMVPMATKRCRHGVATLENKIYVCGGYDGRSFLNTVECFDPIADKWTFVAPMSIRRSRVAMVALGGVLFVVGGYNGFCNLRSVECYDPKTNKWSYVSDMSQHEGGVGIVATPRFH</sequence>
<dbReference type="InterPro" id="IPR011043">
    <property type="entry name" value="Gal_Oxase/kelch_b-propeller"/>
</dbReference>
<dbReference type="Proteomes" id="UP000009022">
    <property type="component" value="Unassembled WGS sequence"/>
</dbReference>
<dbReference type="PhylomeDB" id="B3S8H7"/>
<dbReference type="Gene3D" id="2.120.10.80">
    <property type="entry name" value="Kelch-type beta propeller"/>
    <property type="match status" value="2"/>
</dbReference>
<dbReference type="InterPro" id="IPR015915">
    <property type="entry name" value="Kelch-typ_b-propeller"/>
</dbReference>
<dbReference type="EMBL" id="DS985256">
    <property type="protein sequence ID" value="EDV20888.1"/>
    <property type="molecule type" value="Genomic_DNA"/>
</dbReference>
<proteinExistence type="predicted"/>
<dbReference type="GO" id="GO:0031463">
    <property type="term" value="C:Cul3-RING ubiquitin ligase complex"/>
    <property type="evidence" value="ECO:0000318"/>
    <property type="project" value="GO_Central"/>
</dbReference>
<dbReference type="CTD" id="6757811"/>
<dbReference type="GO" id="GO:1990756">
    <property type="term" value="F:ubiquitin-like ligase-substrate adaptor activity"/>
    <property type="evidence" value="ECO:0000318"/>
    <property type="project" value="GO_Central"/>
</dbReference>
<dbReference type="PANTHER" id="PTHR24412:SF497">
    <property type="entry name" value="KELCH-LIKE PROTEIN 18"/>
    <property type="match status" value="1"/>
</dbReference>
<reference evidence="4 5" key="1">
    <citation type="journal article" date="2008" name="Nature">
        <title>The Trichoplax genome and the nature of placozoans.</title>
        <authorList>
            <person name="Srivastava M."/>
            <person name="Begovic E."/>
            <person name="Chapman J."/>
            <person name="Putnam N.H."/>
            <person name="Hellsten U."/>
            <person name="Kawashima T."/>
            <person name="Kuo A."/>
            <person name="Mitros T."/>
            <person name="Salamov A."/>
            <person name="Carpenter M.L."/>
            <person name="Signorovitch A.Y."/>
            <person name="Moreno M.A."/>
            <person name="Kamm K."/>
            <person name="Grimwood J."/>
            <person name="Schmutz J."/>
            <person name="Shapiro H."/>
            <person name="Grigoriev I.V."/>
            <person name="Buss L.W."/>
            <person name="Schierwater B."/>
            <person name="Dellaporta S.L."/>
            <person name="Rokhsar D.S."/>
        </authorList>
    </citation>
    <scope>NUCLEOTIDE SEQUENCE [LARGE SCALE GENOMIC DNA]</scope>
    <source>
        <strain evidence="4 5">Grell-BS-1999</strain>
    </source>
</reference>